<protein>
    <recommendedName>
        <fullName evidence="3">WW domain-containing protein</fullName>
    </recommendedName>
</protein>
<dbReference type="Gene3D" id="2.20.70.10">
    <property type="match status" value="2"/>
</dbReference>
<dbReference type="CDD" id="cd00201">
    <property type="entry name" value="WW"/>
    <property type="match status" value="2"/>
</dbReference>
<feature type="chain" id="PRO_5040838173" description="WW domain-containing protein" evidence="2">
    <location>
        <begin position="19"/>
        <end position="649"/>
    </location>
</feature>
<feature type="compositionally biased region" description="Polar residues" evidence="1">
    <location>
        <begin position="193"/>
        <end position="202"/>
    </location>
</feature>
<evidence type="ECO:0000313" key="4">
    <source>
        <dbReference type="EMBL" id="KAJ4267501.1"/>
    </source>
</evidence>
<feature type="compositionally biased region" description="Polar residues" evidence="1">
    <location>
        <begin position="378"/>
        <end position="392"/>
    </location>
</feature>
<dbReference type="Pfam" id="PF00397">
    <property type="entry name" value="WW"/>
    <property type="match status" value="2"/>
</dbReference>
<feature type="signal peptide" evidence="2">
    <location>
        <begin position="1"/>
        <end position="18"/>
    </location>
</feature>
<name>A0A9W8VJ24_9HYPO</name>
<dbReference type="Proteomes" id="UP001152049">
    <property type="component" value="Unassembled WGS sequence"/>
</dbReference>
<dbReference type="PROSITE" id="PS50020">
    <property type="entry name" value="WW_DOMAIN_2"/>
    <property type="match status" value="2"/>
</dbReference>
<dbReference type="SUPFAM" id="SSF51045">
    <property type="entry name" value="WW domain"/>
    <property type="match status" value="2"/>
</dbReference>
<evidence type="ECO:0000259" key="3">
    <source>
        <dbReference type="PROSITE" id="PS50020"/>
    </source>
</evidence>
<accession>A0A9W8VJ24</accession>
<keyword evidence="5" id="KW-1185">Reference proteome</keyword>
<feature type="domain" description="WW" evidence="3">
    <location>
        <begin position="106"/>
        <end position="139"/>
    </location>
</feature>
<feature type="compositionally biased region" description="Low complexity" evidence="1">
    <location>
        <begin position="365"/>
        <end position="377"/>
    </location>
</feature>
<proteinExistence type="predicted"/>
<feature type="region of interest" description="Disordered" evidence="1">
    <location>
        <begin position="333"/>
        <end position="470"/>
    </location>
</feature>
<feature type="compositionally biased region" description="Low complexity" evidence="1">
    <location>
        <begin position="169"/>
        <end position="183"/>
    </location>
</feature>
<gene>
    <name evidence="4" type="ORF">NW762_003608</name>
</gene>
<keyword evidence="2" id="KW-0732">Signal</keyword>
<evidence type="ECO:0000256" key="1">
    <source>
        <dbReference type="SAM" id="MobiDB-lite"/>
    </source>
</evidence>
<feature type="region of interest" description="Disordered" evidence="1">
    <location>
        <begin position="165"/>
        <end position="202"/>
    </location>
</feature>
<dbReference type="OrthoDB" id="2020426at2759"/>
<evidence type="ECO:0000256" key="2">
    <source>
        <dbReference type="SAM" id="SignalP"/>
    </source>
</evidence>
<dbReference type="SMART" id="SM00456">
    <property type="entry name" value="WW"/>
    <property type="match status" value="3"/>
</dbReference>
<feature type="compositionally biased region" description="Gly residues" evidence="1">
    <location>
        <begin position="266"/>
        <end position="275"/>
    </location>
</feature>
<feature type="compositionally biased region" description="Low complexity" evidence="1">
    <location>
        <begin position="395"/>
        <end position="419"/>
    </location>
</feature>
<evidence type="ECO:0000313" key="5">
    <source>
        <dbReference type="Proteomes" id="UP001152049"/>
    </source>
</evidence>
<dbReference type="EMBL" id="JAOQAZ010000004">
    <property type="protein sequence ID" value="KAJ4267501.1"/>
    <property type="molecule type" value="Genomic_DNA"/>
</dbReference>
<feature type="compositionally biased region" description="Acidic residues" evidence="1">
    <location>
        <begin position="255"/>
        <end position="264"/>
    </location>
</feature>
<sequence>MSRLLTSLGIPLNVSVYACLVCSTAHITTTFCVWCFTSNAVNTSHSHDKSYYATESDPRVQPSVQDPTTHMWTIRKNVSGRLWYTHNATGLKTHLKPTAAALSGFSGLPPGWDERKTPDGRTFYFNKRMGTSAWVKPANSLPDGWKELRTPDLVPFYVNEQLGLSTWDRPGQQPRQQTKQSKQVIVRRARPGQPTSGQNVGDNLLSATINAARLTGQGVEMASRQVGKLGKKKNWRKMGRMLNQVNSVTGNGSESDGEYNDYNDDGGFGFGGDDSGGYQDQQQQGQFQQSFDFQQATFPEQPQQQFSFEDNQQQPMFQQPGYEQQSTFEYFSQSGQPAYEQSAFEQQPEQFSVTAEVSYSTGEPQQTYEQQDQYTQQFSATTEVSYTTNEPQPSYEPQQDQYTQQSYEQQPGNEPQQQPTFEPAPNQEPVPTQQPTTFDPAIPPEQNNGLPPQMPQESYAPPPQSTSQPQPIYQEFYTTQQVVYEPAQVPQQQVTVSYQIPTYAPEPAPEFTPPVQVQQPFYPVFMPNNQPEIITSDVPLVEVPGTPDNTTLIIGDGYQSNDILAGTSLAAENNSTVIPQSNVVTPQENIVVEVTIQQTPQPGLETVPSPAPVVVQDPSGSAKPASFVTVDTVQPEIDFNTGERCNALI</sequence>
<feature type="compositionally biased region" description="Polar residues" evidence="1">
    <location>
        <begin position="343"/>
        <end position="364"/>
    </location>
</feature>
<dbReference type="PROSITE" id="PS01159">
    <property type="entry name" value="WW_DOMAIN_1"/>
    <property type="match status" value="1"/>
</dbReference>
<dbReference type="AlphaFoldDB" id="A0A9W8VJ24"/>
<reference evidence="4" key="1">
    <citation type="submission" date="2022-09" db="EMBL/GenBank/DDBJ databases">
        <title>Fusarium specimens isolated from Avocado Roots.</title>
        <authorList>
            <person name="Stajich J."/>
            <person name="Roper C."/>
            <person name="Heimlech-Rivalta G."/>
        </authorList>
    </citation>
    <scope>NUCLEOTIDE SEQUENCE</scope>
    <source>
        <strain evidence="4">CF00136</strain>
    </source>
</reference>
<dbReference type="PROSITE" id="PS51257">
    <property type="entry name" value="PROKAR_LIPOPROTEIN"/>
    <property type="match status" value="1"/>
</dbReference>
<feature type="compositionally biased region" description="Low complexity" evidence="1">
    <location>
        <begin position="276"/>
        <end position="288"/>
    </location>
</feature>
<dbReference type="InterPro" id="IPR036020">
    <property type="entry name" value="WW_dom_sf"/>
</dbReference>
<dbReference type="InterPro" id="IPR001202">
    <property type="entry name" value="WW_dom"/>
</dbReference>
<feature type="domain" description="WW" evidence="3">
    <location>
        <begin position="139"/>
        <end position="172"/>
    </location>
</feature>
<feature type="region of interest" description="Disordered" evidence="1">
    <location>
        <begin position="246"/>
        <end position="288"/>
    </location>
</feature>
<comment type="caution">
    <text evidence="4">The sequence shown here is derived from an EMBL/GenBank/DDBJ whole genome shotgun (WGS) entry which is preliminary data.</text>
</comment>
<organism evidence="4 5">
    <name type="scientific">Fusarium torreyae</name>
    <dbReference type="NCBI Taxonomy" id="1237075"/>
    <lineage>
        <taxon>Eukaryota</taxon>
        <taxon>Fungi</taxon>
        <taxon>Dikarya</taxon>
        <taxon>Ascomycota</taxon>
        <taxon>Pezizomycotina</taxon>
        <taxon>Sordariomycetes</taxon>
        <taxon>Hypocreomycetidae</taxon>
        <taxon>Hypocreales</taxon>
        <taxon>Nectriaceae</taxon>
        <taxon>Fusarium</taxon>
    </lineage>
</organism>